<dbReference type="UniPathway" id="UPA00070">
    <property type="reaction ID" value="UER00119"/>
</dbReference>
<comment type="caution">
    <text evidence="6">Lacks conserved residue(s) required for the propagation of feature annotation.</text>
</comment>
<protein>
    <recommendedName>
        <fullName evidence="2 6">Orotate phosphoribosyltransferase</fullName>
        <shortName evidence="6">OPRT</shortName>
        <shortName evidence="6">OPRTase</shortName>
        <ecNumber evidence="2 6">2.4.2.10</ecNumber>
    </recommendedName>
</protein>
<comment type="catalytic activity">
    <reaction evidence="6">
        <text>orotidine 5'-phosphate + diphosphate = orotate + 5-phospho-alpha-D-ribose 1-diphosphate</text>
        <dbReference type="Rhea" id="RHEA:10380"/>
        <dbReference type="ChEBI" id="CHEBI:30839"/>
        <dbReference type="ChEBI" id="CHEBI:33019"/>
        <dbReference type="ChEBI" id="CHEBI:57538"/>
        <dbReference type="ChEBI" id="CHEBI:58017"/>
        <dbReference type="EC" id="2.4.2.10"/>
    </reaction>
</comment>
<dbReference type="AlphaFoldDB" id="A0A1G1VZY2"/>
<dbReference type="PANTHER" id="PTHR19278">
    <property type="entry name" value="OROTATE PHOSPHORIBOSYLTRANSFERASE"/>
    <property type="match status" value="1"/>
</dbReference>
<dbReference type="GO" id="GO:0044205">
    <property type="term" value="P:'de novo' UMP biosynthetic process"/>
    <property type="evidence" value="ECO:0007669"/>
    <property type="project" value="UniProtKB-UniRule"/>
</dbReference>
<comment type="caution">
    <text evidence="7">The sequence shown here is derived from an EMBL/GenBank/DDBJ whole genome shotgun (WGS) entry which is preliminary data.</text>
</comment>
<dbReference type="InterPro" id="IPR000836">
    <property type="entry name" value="PRTase_dom"/>
</dbReference>
<feature type="binding site" description="in other chain" evidence="6">
    <location>
        <begin position="128"/>
        <end position="136"/>
    </location>
    <ligand>
        <name>5-phospho-alpha-D-ribose 1-diphosphate</name>
        <dbReference type="ChEBI" id="CHEBI:58017"/>
        <note>ligand shared between dimeric partners</note>
    </ligand>
</feature>
<keyword evidence="6" id="KW-0460">Magnesium</keyword>
<evidence type="ECO:0000256" key="6">
    <source>
        <dbReference type="HAMAP-Rule" id="MF_01208"/>
    </source>
</evidence>
<dbReference type="GO" id="GO:0000287">
    <property type="term" value="F:magnesium ion binding"/>
    <property type="evidence" value="ECO:0007669"/>
    <property type="project" value="UniProtKB-UniRule"/>
</dbReference>
<evidence type="ECO:0000313" key="7">
    <source>
        <dbReference type="EMBL" id="OGY20978.1"/>
    </source>
</evidence>
<feature type="binding site" evidence="6">
    <location>
        <position position="108"/>
    </location>
    <ligand>
        <name>5-phospho-alpha-D-ribose 1-diphosphate</name>
        <dbReference type="ChEBI" id="CHEBI:58017"/>
        <note>ligand shared between dimeric partners</note>
    </ligand>
</feature>
<evidence type="ECO:0000256" key="2">
    <source>
        <dbReference type="ARBA" id="ARBA00011971"/>
    </source>
</evidence>
<dbReference type="EMBL" id="MHCN01000019">
    <property type="protein sequence ID" value="OGY20978.1"/>
    <property type="molecule type" value="Genomic_DNA"/>
</dbReference>
<evidence type="ECO:0000256" key="4">
    <source>
        <dbReference type="ARBA" id="ARBA00022679"/>
    </source>
</evidence>
<dbReference type="GO" id="GO:0004590">
    <property type="term" value="F:orotidine-5'-phosphate decarboxylase activity"/>
    <property type="evidence" value="ECO:0007669"/>
    <property type="project" value="TreeGrafter"/>
</dbReference>
<dbReference type="HAMAP" id="MF_01208">
    <property type="entry name" value="PyrE"/>
    <property type="match status" value="1"/>
</dbReference>
<dbReference type="PANTHER" id="PTHR19278:SF9">
    <property type="entry name" value="URIDINE 5'-MONOPHOSPHATE SYNTHASE"/>
    <property type="match status" value="1"/>
</dbReference>
<name>A0A1G1VZY2_9BACT</name>
<organism evidence="7 8">
    <name type="scientific">Candidatus Woykebacteria bacterium GWA1_44_8</name>
    <dbReference type="NCBI Taxonomy" id="1802591"/>
    <lineage>
        <taxon>Bacteria</taxon>
        <taxon>Candidatus Woykeibacteriota</taxon>
    </lineage>
</organism>
<evidence type="ECO:0000313" key="8">
    <source>
        <dbReference type="Proteomes" id="UP000176299"/>
    </source>
</evidence>
<comment type="cofactor">
    <cofactor evidence="6">
        <name>Mg(2+)</name>
        <dbReference type="ChEBI" id="CHEBI:18420"/>
    </cofactor>
</comment>
<comment type="similarity">
    <text evidence="6">Belongs to the purine/pyrimidine phosphoribosyltransferase family. PyrE subfamily.</text>
</comment>
<dbReference type="InterPro" id="IPR023031">
    <property type="entry name" value="OPRT"/>
</dbReference>
<dbReference type="SUPFAM" id="SSF53271">
    <property type="entry name" value="PRTase-like"/>
    <property type="match status" value="1"/>
</dbReference>
<feature type="binding site" evidence="6">
    <location>
        <position position="106"/>
    </location>
    <ligand>
        <name>5-phospho-alpha-D-ribose 1-diphosphate</name>
        <dbReference type="ChEBI" id="CHEBI:58017"/>
        <note>ligand shared between dimeric partners</note>
    </ligand>
</feature>
<dbReference type="InterPro" id="IPR029057">
    <property type="entry name" value="PRTase-like"/>
</dbReference>
<feature type="binding site" evidence="6">
    <location>
        <position position="160"/>
    </location>
    <ligand>
        <name>orotate</name>
        <dbReference type="ChEBI" id="CHEBI:30839"/>
    </ligand>
</feature>
<reference evidence="7 8" key="1">
    <citation type="journal article" date="2016" name="Nat. Commun.">
        <title>Thousands of microbial genomes shed light on interconnected biogeochemical processes in an aquifer system.</title>
        <authorList>
            <person name="Anantharaman K."/>
            <person name="Brown C.T."/>
            <person name="Hug L.A."/>
            <person name="Sharon I."/>
            <person name="Castelle C.J."/>
            <person name="Probst A.J."/>
            <person name="Thomas B.C."/>
            <person name="Singh A."/>
            <person name="Wilkins M.J."/>
            <person name="Karaoz U."/>
            <person name="Brodie E.L."/>
            <person name="Williams K.H."/>
            <person name="Hubbard S.S."/>
            <person name="Banfield J.F."/>
        </authorList>
    </citation>
    <scope>NUCLEOTIDE SEQUENCE [LARGE SCALE GENOMIC DNA]</scope>
</reference>
<dbReference type="Proteomes" id="UP000176299">
    <property type="component" value="Unassembled WGS sequence"/>
</dbReference>
<keyword evidence="3 6" id="KW-0328">Glycosyltransferase</keyword>
<proteinExistence type="inferred from homology"/>
<dbReference type="EC" id="2.4.2.10" evidence="2 6"/>
<dbReference type="STRING" id="1802591.A2113_01605"/>
<evidence type="ECO:0000256" key="5">
    <source>
        <dbReference type="ARBA" id="ARBA00022975"/>
    </source>
</evidence>
<dbReference type="Gene3D" id="3.40.50.2020">
    <property type="match status" value="1"/>
</dbReference>
<feature type="binding site" evidence="6">
    <location>
        <position position="102"/>
    </location>
    <ligand>
        <name>5-phospho-alpha-D-ribose 1-diphosphate</name>
        <dbReference type="ChEBI" id="CHEBI:58017"/>
        <note>ligand shared between dimeric partners</note>
    </ligand>
</feature>
<dbReference type="CDD" id="cd06223">
    <property type="entry name" value="PRTases_typeI"/>
    <property type="match status" value="1"/>
</dbReference>
<comment type="function">
    <text evidence="6">Catalyzes the transfer of a ribosyl phosphate group from 5-phosphoribose 1-diphosphate to orotate, leading to the formation of orotidine monophosphate (OMP).</text>
</comment>
<comment type="subunit">
    <text evidence="6">Homodimer.</text>
</comment>
<keyword evidence="4 6" id="KW-0808">Transferase</keyword>
<accession>A0A1G1VZY2</accession>
<sequence>MLKSQSLTVVVDALPGIGAFRLGAFTLKHHQEYPDAPLSPFYIDLRMIQSFPDLLEETARVYGEIIRERELDFRRLVPVPTAAVPIASVMSVQLRKPMISPRLDAKTHGLVRGIDGVFEPGDVVLVVDDLVTTARSKLEVIEVLTANELTVWDVLVLLDREQGGWEELAAAGFNLHAAIGIRELLAHYVEKRRITTLAHHICKVYLGGGLSKGWEAEVEEGWDQIAA</sequence>
<keyword evidence="5 6" id="KW-0665">Pyrimidine biosynthesis</keyword>
<dbReference type="GO" id="GO:0004588">
    <property type="term" value="F:orotate phosphoribosyltransferase activity"/>
    <property type="evidence" value="ECO:0007669"/>
    <property type="project" value="UniProtKB-UniRule"/>
</dbReference>
<dbReference type="GO" id="GO:0019856">
    <property type="term" value="P:pyrimidine nucleobase biosynthetic process"/>
    <property type="evidence" value="ECO:0007669"/>
    <property type="project" value="TreeGrafter"/>
</dbReference>
<feature type="binding site" evidence="6">
    <location>
        <position position="132"/>
    </location>
    <ligand>
        <name>orotate</name>
        <dbReference type="ChEBI" id="CHEBI:30839"/>
    </ligand>
</feature>
<evidence type="ECO:0000256" key="3">
    <source>
        <dbReference type="ARBA" id="ARBA00022676"/>
    </source>
</evidence>
<evidence type="ECO:0000256" key="1">
    <source>
        <dbReference type="ARBA" id="ARBA00004889"/>
    </source>
</evidence>
<comment type="pathway">
    <text evidence="1 6">Pyrimidine metabolism; UMP biosynthesis via de novo pathway; UMP from orotate: step 1/2.</text>
</comment>
<gene>
    <name evidence="6" type="primary">pyrE</name>
    <name evidence="7" type="ORF">A2113_01605</name>
</gene>